<dbReference type="GO" id="GO:0000287">
    <property type="term" value="F:magnesium ion binding"/>
    <property type="evidence" value="ECO:0007669"/>
    <property type="project" value="TreeGrafter"/>
</dbReference>
<dbReference type="OrthoDB" id="9800547at2"/>
<evidence type="ECO:0000256" key="2">
    <source>
        <dbReference type="ARBA" id="ARBA00005568"/>
    </source>
</evidence>
<comment type="cofactor">
    <cofactor evidence="1">
        <name>Mg(2+)</name>
        <dbReference type="ChEBI" id="CHEBI:18420"/>
    </cofactor>
</comment>
<reference evidence="5 6" key="1">
    <citation type="submission" date="2017-12" db="EMBL/GenBank/DDBJ databases">
        <title>Genomes of bacteria within cyanobacterial aggregates.</title>
        <authorList>
            <person name="Cai H."/>
        </authorList>
    </citation>
    <scope>NUCLEOTIDE SEQUENCE [LARGE SCALE GENOMIC DNA]</scope>
    <source>
        <strain evidence="5 6">TH16</strain>
    </source>
</reference>
<dbReference type="PANTHER" id="PTHR32308">
    <property type="entry name" value="LYASE BETA SUBUNIT, PUTATIVE (AFU_ORTHOLOGUE AFUA_4G13030)-RELATED"/>
    <property type="match status" value="1"/>
</dbReference>
<keyword evidence="6" id="KW-1185">Reference proteome</keyword>
<dbReference type="SUPFAM" id="SSF51621">
    <property type="entry name" value="Phosphoenolpyruvate/pyruvate domain"/>
    <property type="match status" value="1"/>
</dbReference>
<dbReference type="GO" id="GO:0016829">
    <property type="term" value="F:lyase activity"/>
    <property type="evidence" value="ECO:0007669"/>
    <property type="project" value="UniProtKB-KW"/>
</dbReference>
<dbReference type="InterPro" id="IPR015813">
    <property type="entry name" value="Pyrv/PenolPyrv_kinase-like_dom"/>
</dbReference>
<gene>
    <name evidence="5" type="ORF">C0V82_13810</name>
</gene>
<dbReference type="InterPro" id="IPR005000">
    <property type="entry name" value="Aldolase/citrate-lyase_domain"/>
</dbReference>
<keyword evidence="4" id="KW-0460">Magnesium</keyword>
<accession>A0A2K9NF58</accession>
<dbReference type="Gene3D" id="3.20.20.60">
    <property type="entry name" value="Phosphoenolpyruvate-binding domains"/>
    <property type="match status" value="1"/>
</dbReference>
<dbReference type="InterPro" id="IPR040442">
    <property type="entry name" value="Pyrv_kinase-like_dom_sf"/>
</dbReference>
<dbReference type="Pfam" id="PF03328">
    <property type="entry name" value="HpcH_HpaI"/>
    <property type="match status" value="1"/>
</dbReference>
<evidence type="ECO:0000256" key="4">
    <source>
        <dbReference type="ARBA" id="ARBA00022842"/>
    </source>
</evidence>
<evidence type="ECO:0000313" key="5">
    <source>
        <dbReference type="EMBL" id="AUN31186.1"/>
    </source>
</evidence>
<proteinExistence type="inferred from homology"/>
<dbReference type="AlphaFoldDB" id="A0A2K9NF58"/>
<name>A0A2K9NF58_9PROT</name>
<keyword evidence="5" id="KW-0456">Lyase</keyword>
<evidence type="ECO:0000313" key="6">
    <source>
        <dbReference type="Proteomes" id="UP000234752"/>
    </source>
</evidence>
<dbReference type="GO" id="GO:0006107">
    <property type="term" value="P:oxaloacetate metabolic process"/>
    <property type="evidence" value="ECO:0007669"/>
    <property type="project" value="TreeGrafter"/>
</dbReference>
<dbReference type="InterPro" id="IPR011206">
    <property type="entry name" value="Citrate_lyase_beta/mcl1/mcl2"/>
</dbReference>
<dbReference type="RefSeq" id="WP_102112795.1">
    <property type="nucleotide sequence ID" value="NZ_BMGN01000014.1"/>
</dbReference>
<protein>
    <submittedName>
        <fullName evidence="5">CoA ester lyase</fullName>
    </submittedName>
</protein>
<dbReference type="PIRSF" id="PIRSF015582">
    <property type="entry name" value="Cit_lyase_B"/>
    <property type="match status" value="1"/>
</dbReference>
<organism evidence="5 6">
    <name type="scientific">Niveispirillum cyanobacteriorum</name>
    <dbReference type="NCBI Taxonomy" id="1612173"/>
    <lineage>
        <taxon>Bacteria</taxon>
        <taxon>Pseudomonadati</taxon>
        <taxon>Pseudomonadota</taxon>
        <taxon>Alphaproteobacteria</taxon>
        <taxon>Rhodospirillales</taxon>
        <taxon>Azospirillaceae</taxon>
        <taxon>Niveispirillum</taxon>
    </lineage>
</organism>
<dbReference type="EMBL" id="CP025611">
    <property type="protein sequence ID" value="AUN31186.1"/>
    <property type="molecule type" value="Genomic_DNA"/>
</dbReference>
<dbReference type="KEGG" id="ncb:C0V82_13810"/>
<sequence>MAERSLLFVPGSRPDRFGKALAAGADITCIDLEDSVAPAGKAEARAAALSFIAEQGAPAGLWLRINPVRSAVGLADLLAVLDSPAPPQTLMLPKLSEPSDLAFLAEVLGDRPLSLVPLIETAAGLRQAASIARSPRVTAMLFGAVDFCAELGCALEWEPLLHARSSLVAAAAEGGIGLFDVPSIDVADTDGLRASTARAKALGFTGRACIHPSQVAVVNEVFTPTAAEIARASRVLEAFEQAGGGVALLDGKLIEMPVVRAARRVLAAAGQ</sequence>
<comment type="similarity">
    <text evidence="2">Belongs to the HpcH/HpaI aldolase family.</text>
</comment>
<evidence type="ECO:0000256" key="3">
    <source>
        <dbReference type="ARBA" id="ARBA00022723"/>
    </source>
</evidence>
<dbReference type="PANTHER" id="PTHR32308:SF0">
    <property type="entry name" value="HPCH_HPAI ALDOLASE_CITRATE LYASE DOMAIN-CONTAINING PROTEIN"/>
    <property type="match status" value="1"/>
</dbReference>
<evidence type="ECO:0000256" key="1">
    <source>
        <dbReference type="ARBA" id="ARBA00001946"/>
    </source>
</evidence>
<dbReference type="Proteomes" id="UP000234752">
    <property type="component" value="Chromosome eg_1"/>
</dbReference>
<keyword evidence="3" id="KW-0479">Metal-binding</keyword>